<evidence type="ECO:0000256" key="1">
    <source>
        <dbReference type="SAM" id="MobiDB-lite"/>
    </source>
</evidence>
<keyword evidence="3" id="KW-1185">Reference proteome</keyword>
<evidence type="ECO:0000313" key="3">
    <source>
        <dbReference type="Proteomes" id="UP000015106"/>
    </source>
</evidence>
<reference evidence="2" key="2">
    <citation type="submission" date="2018-03" db="EMBL/GenBank/DDBJ databases">
        <title>The Triticum urartu genome reveals the dynamic nature of wheat genome evolution.</title>
        <authorList>
            <person name="Ling H."/>
            <person name="Ma B."/>
            <person name="Shi X."/>
            <person name="Liu H."/>
            <person name="Dong L."/>
            <person name="Sun H."/>
            <person name="Cao Y."/>
            <person name="Gao Q."/>
            <person name="Zheng S."/>
            <person name="Li Y."/>
            <person name="Yu Y."/>
            <person name="Du H."/>
            <person name="Qi M."/>
            <person name="Li Y."/>
            <person name="Yu H."/>
            <person name="Cui Y."/>
            <person name="Wang N."/>
            <person name="Chen C."/>
            <person name="Wu H."/>
            <person name="Zhao Y."/>
            <person name="Zhang J."/>
            <person name="Li Y."/>
            <person name="Zhou W."/>
            <person name="Zhang B."/>
            <person name="Hu W."/>
            <person name="Eijk M."/>
            <person name="Tang J."/>
            <person name="Witsenboer H."/>
            <person name="Zhao S."/>
            <person name="Li Z."/>
            <person name="Zhang A."/>
            <person name="Wang D."/>
            <person name="Liang C."/>
        </authorList>
    </citation>
    <scope>NUCLEOTIDE SEQUENCE [LARGE SCALE GENOMIC DNA]</scope>
    <source>
        <strain evidence="2">cv. G1812</strain>
    </source>
</reference>
<reference evidence="3" key="1">
    <citation type="journal article" date="2013" name="Nature">
        <title>Draft genome of the wheat A-genome progenitor Triticum urartu.</title>
        <authorList>
            <person name="Ling H.Q."/>
            <person name="Zhao S."/>
            <person name="Liu D."/>
            <person name="Wang J."/>
            <person name="Sun H."/>
            <person name="Zhang C."/>
            <person name="Fan H."/>
            <person name="Li D."/>
            <person name="Dong L."/>
            <person name="Tao Y."/>
            <person name="Gao C."/>
            <person name="Wu H."/>
            <person name="Li Y."/>
            <person name="Cui Y."/>
            <person name="Guo X."/>
            <person name="Zheng S."/>
            <person name="Wang B."/>
            <person name="Yu K."/>
            <person name="Liang Q."/>
            <person name="Yang W."/>
            <person name="Lou X."/>
            <person name="Chen J."/>
            <person name="Feng M."/>
            <person name="Jian J."/>
            <person name="Zhang X."/>
            <person name="Luo G."/>
            <person name="Jiang Y."/>
            <person name="Liu J."/>
            <person name="Wang Z."/>
            <person name="Sha Y."/>
            <person name="Zhang B."/>
            <person name="Wu H."/>
            <person name="Tang D."/>
            <person name="Shen Q."/>
            <person name="Xue P."/>
            <person name="Zou S."/>
            <person name="Wang X."/>
            <person name="Liu X."/>
            <person name="Wang F."/>
            <person name="Yang Y."/>
            <person name="An X."/>
            <person name="Dong Z."/>
            <person name="Zhang K."/>
            <person name="Zhang X."/>
            <person name="Luo M.C."/>
            <person name="Dvorak J."/>
            <person name="Tong Y."/>
            <person name="Wang J."/>
            <person name="Yang H."/>
            <person name="Li Z."/>
            <person name="Wang D."/>
            <person name="Zhang A."/>
            <person name="Wang J."/>
        </authorList>
    </citation>
    <scope>NUCLEOTIDE SEQUENCE</scope>
    <source>
        <strain evidence="3">cv. G1812</strain>
    </source>
</reference>
<name>A0A8R7PW99_TRIUA</name>
<dbReference type="AlphaFoldDB" id="A0A8R7PW99"/>
<sequence length="115" mass="12798">MNPIFRLSTPISSMKFPGTSSAETRCVSPRSSILPFQTLQATKSQKMLPVAVGKNSAGLRSDRESNQGPSGWSRARIEGAVVLNRRRVLYAFPFPRRCIRLYGSITRGCERSVEH</sequence>
<feature type="region of interest" description="Disordered" evidence="1">
    <location>
        <begin position="53"/>
        <end position="72"/>
    </location>
</feature>
<reference evidence="2" key="3">
    <citation type="submission" date="2022-06" db="UniProtKB">
        <authorList>
            <consortium name="EnsemblPlants"/>
        </authorList>
    </citation>
    <scope>IDENTIFICATION</scope>
</reference>
<accession>A0A8R7PW99</accession>
<protein>
    <submittedName>
        <fullName evidence="2">Uncharacterized protein</fullName>
    </submittedName>
</protein>
<dbReference type="Proteomes" id="UP000015106">
    <property type="component" value="Chromosome 3"/>
</dbReference>
<organism evidence="2 3">
    <name type="scientific">Triticum urartu</name>
    <name type="common">Red wild einkorn</name>
    <name type="synonym">Crithodium urartu</name>
    <dbReference type="NCBI Taxonomy" id="4572"/>
    <lineage>
        <taxon>Eukaryota</taxon>
        <taxon>Viridiplantae</taxon>
        <taxon>Streptophyta</taxon>
        <taxon>Embryophyta</taxon>
        <taxon>Tracheophyta</taxon>
        <taxon>Spermatophyta</taxon>
        <taxon>Magnoliopsida</taxon>
        <taxon>Liliopsida</taxon>
        <taxon>Poales</taxon>
        <taxon>Poaceae</taxon>
        <taxon>BOP clade</taxon>
        <taxon>Pooideae</taxon>
        <taxon>Triticodae</taxon>
        <taxon>Triticeae</taxon>
        <taxon>Triticinae</taxon>
        <taxon>Triticum</taxon>
    </lineage>
</organism>
<dbReference type="Gramene" id="TuG1812G0300003680.01.T01">
    <property type="protein sequence ID" value="TuG1812G0300003680.01.T01"/>
    <property type="gene ID" value="TuG1812G0300003680.01"/>
</dbReference>
<evidence type="ECO:0000313" key="2">
    <source>
        <dbReference type="EnsemblPlants" id="TuG1812G0300003680.01.T01"/>
    </source>
</evidence>
<dbReference type="EnsemblPlants" id="TuG1812G0300003680.01.T01">
    <property type="protein sequence ID" value="TuG1812G0300003680.01.T01"/>
    <property type="gene ID" value="TuG1812G0300003680.01"/>
</dbReference>
<proteinExistence type="predicted"/>